<reference evidence="1" key="1">
    <citation type="journal article" date="2015" name="Nature">
        <title>Complex archaea that bridge the gap between prokaryotes and eukaryotes.</title>
        <authorList>
            <person name="Spang A."/>
            <person name="Saw J.H."/>
            <person name="Jorgensen S.L."/>
            <person name="Zaremba-Niedzwiedzka K."/>
            <person name="Martijn J."/>
            <person name="Lind A.E."/>
            <person name="van Eijk R."/>
            <person name="Schleper C."/>
            <person name="Guy L."/>
            <person name="Ettema T.J."/>
        </authorList>
    </citation>
    <scope>NUCLEOTIDE SEQUENCE</scope>
</reference>
<accession>A0A0F9K9B5</accession>
<evidence type="ECO:0000313" key="1">
    <source>
        <dbReference type="EMBL" id="KKM18683.1"/>
    </source>
</evidence>
<name>A0A0F9K9B5_9ZZZZ</name>
<evidence type="ECO:0008006" key="2">
    <source>
        <dbReference type="Google" id="ProtNLM"/>
    </source>
</evidence>
<dbReference type="AlphaFoldDB" id="A0A0F9K9B5"/>
<gene>
    <name evidence="1" type="ORF">LCGC14_1663250</name>
</gene>
<comment type="caution">
    <text evidence="1">The sequence shown here is derived from an EMBL/GenBank/DDBJ whole genome shotgun (WGS) entry which is preliminary data.</text>
</comment>
<sequence>MISHLAKSVRESLEAALPNTLIKHEEYVNYKGQRLFFDFYLPTLNLYVEVQGVQHTEFNKHFHNDAAAFKGQKKRDGLKREWCSLNDNTLLCVNYDEIPITAGELLTKIEEAQND</sequence>
<dbReference type="EMBL" id="LAZR01014169">
    <property type="protein sequence ID" value="KKM18683.1"/>
    <property type="molecule type" value="Genomic_DNA"/>
</dbReference>
<organism evidence="1">
    <name type="scientific">marine sediment metagenome</name>
    <dbReference type="NCBI Taxonomy" id="412755"/>
    <lineage>
        <taxon>unclassified sequences</taxon>
        <taxon>metagenomes</taxon>
        <taxon>ecological metagenomes</taxon>
    </lineage>
</organism>
<dbReference type="Gene3D" id="3.40.960.10">
    <property type="entry name" value="VSR Endonuclease"/>
    <property type="match status" value="1"/>
</dbReference>
<proteinExistence type="predicted"/>
<protein>
    <recommendedName>
        <fullName evidence="2">DUF559 domain-containing protein</fullName>
    </recommendedName>
</protein>